<evidence type="ECO:0000256" key="7">
    <source>
        <dbReference type="ARBA" id="ARBA00025795"/>
    </source>
</evidence>
<protein>
    <submittedName>
        <fullName evidence="10">Chloroperoxidase</fullName>
    </submittedName>
</protein>
<keyword evidence="2 10" id="KW-0575">Peroxidase</keyword>
<sequence length="250" mass="28070">MKLLLLTLSAALASALSQDIPWSPPGPGDVRSPCPVLNALANHNILQHDGKDITQQDTISAMDALHVDEELSNTLFAAALKTNLTPNATTFSLDDLDHHNIIEHDGSLRNKRSDDFRRGDFYFGDNHSFNQTLFDQVKSYWTEPLIDLHLGAKARLAGVNRSKATNPTFDLSGFRLRFSYAQTATYILVFGDKVSGTVNKTWIEYLFEKERLPVELGWEKQETPISTSDLDSMIERVMQATKEIENSQEM</sequence>
<keyword evidence="8" id="KW-0732">Signal</keyword>
<dbReference type="VEuPathDB" id="FungiDB:F9C07_7755"/>
<evidence type="ECO:0000256" key="5">
    <source>
        <dbReference type="ARBA" id="ARBA00023002"/>
    </source>
</evidence>
<feature type="domain" description="Heme haloperoxidase family profile" evidence="9">
    <location>
        <begin position="18"/>
        <end position="232"/>
    </location>
</feature>
<comment type="similarity">
    <text evidence="7">Belongs to the chloroperoxidase family.</text>
</comment>
<evidence type="ECO:0000256" key="3">
    <source>
        <dbReference type="ARBA" id="ARBA00022617"/>
    </source>
</evidence>
<gene>
    <name evidence="10" type="ORF">BDV35DRAFT_384076</name>
</gene>
<evidence type="ECO:0000259" key="9">
    <source>
        <dbReference type="PROSITE" id="PS51405"/>
    </source>
</evidence>
<keyword evidence="5" id="KW-0560">Oxidoreductase</keyword>
<keyword evidence="4" id="KW-0479">Metal-binding</keyword>
<evidence type="ECO:0000313" key="10">
    <source>
        <dbReference type="EMBL" id="KAB8242414.1"/>
    </source>
</evidence>
<proteinExistence type="inferred from homology"/>
<comment type="cofactor">
    <cofactor evidence="1">
        <name>heme b</name>
        <dbReference type="ChEBI" id="CHEBI:60344"/>
    </cofactor>
</comment>
<dbReference type="VEuPathDB" id="FungiDB:AFLA_006247"/>
<evidence type="ECO:0000256" key="6">
    <source>
        <dbReference type="ARBA" id="ARBA00023004"/>
    </source>
</evidence>
<name>A0A5N6GLN6_ASPFL</name>
<evidence type="ECO:0000256" key="1">
    <source>
        <dbReference type="ARBA" id="ARBA00001970"/>
    </source>
</evidence>
<organism evidence="10">
    <name type="scientific">Aspergillus flavus</name>
    <dbReference type="NCBI Taxonomy" id="5059"/>
    <lineage>
        <taxon>Eukaryota</taxon>
        <taxon>Fungi</taxon>
        <taxon>Dikarya</taxon>
        <taxon>Ascomycota</taxon>
        <taxon>Pezizomycotina</taxon>
        <taxon>Eurotiomycetes</taxon>
        <taxon>Eurotiomycetidae</taxon>
        <taxon>Eurotiales</taxon>
        <taxon>Aspergillaceae</taxon>
        <taxon>Aspergillus</taxon>
        <taxon>Aspergillus subgen. Circumdati</taxon>
    </lineage>
</organism>
<dbReference type="PANTHER" id="PTHR33577:SF9">
    <property type="entry name" value="PEROXIDASE STCC"/>
    <property type="match status" value="1"/>
</dbReference>
<feature type="signal peptide" evidence="8">
    <location>
        <begin position="1"/>
        <end position="17"/>
    </location>
</feature>
<dbReference type="PROSITE" id="PS51405">
    <property type="entry name" value="HEME_HALOPEROXIDASE"/>
    <property type="match status" value="1"/>
</dbReference>
<dbReference type="GO" id="GO:0046872">
    <property type="term" value="F:metal ion binding"/>
    <property type="evidence" value="ECO:0007669"/>
    <property type="project" value="UniProtKB-KW"/>
</dbReference>
<keyword evidence="6" id="KW-0408">Iron</keyword>
<keyword evidence="3" id="KW-0349">Heme</keyword>
<dbReference type="SUPFAM" id="SSF47571">
    <property type="entry name" value="Cloroperoxidase"/>
    <property type="match status" value="1"/>
</dbReference>
<dbReference type="InterPro" id="IPR000028">
    <property type="entry name" value="Chloroperoxidase"/>
</dbReference>
<dbReference type="GO" id="GO:0004601">
    <property type="term" value="F:peroxidase activity"/>
    <property type="evidence" value="ECO:0007669"/>
    <property type="project" value="UniProtKB-KW"/>
</dbReference>
<dbReference type="InterPro" id="IPR036851">
    <property type="entry name" value="Chloroperoxidase-like_sf"/>
</dbReference>
<dbReference type="AlphaFoldDB" id="A0A5N6GLN6"/>
<evidence type="ECO:0000256" key="8">
    <source>
        <dbReference type="SAM" id="SignalP"/>
    </source>
</evidence>
<evidence type="ECO:0000256" key="2">
    <source>
        <dbReference type="ARBA" id="ARBA00022559"/>
    </source>
</evidence>
<dbReference type="EMBL" id="ML734664">
    <property type="protein sequence ID" value="KAB8242414.1"/>
    <property type="molecule type" value="Genomic_DNA"/>
</dbReference>
<dbReference type="Pfam" id="PF01328">
    <property type="entry name" value="Peroxidase_2"/>
    <property type="match status" value="1"/>
</dbReference>
<dbReference type="Proteomes" id="UP000325434">
    <property type="component" value="Unassembled WGS sequence"/>
</dbReference>
<evidence type="ECO:0000256" key="4">
    <source>
        <dbReference type="ARBA" id="ARBA00022723"/>
    </source>
</evidence>
<feature type="chain" id="PRO_5024905922" evidence="8">
    <location>
        <begin position="18"/>
        <end position="250"/>
    </location>
</feature>
<reference evidence="10" key="1">
    <citation type="submission" date="2019-04" db="EMBL/GenBank/DDBJ databases">
        <title>Friends and foes A comparative genomics study of 23 Aspergillus species from section Flavi.</title>
        <authorList>
            <consortium name="DOE Joint Genome Institute"/>
            <person name="Kjaerbolling I."/>
            <person name="Vesth T."/>
            <person name="Frisvad J.C."/>
            <person name="Nybo J.L."/>
            <person name="Theobald S."/>
            <person name="Kildgaard S."/>
            <person name="Isbrandt T."/>
            <person name="Kuo A."/>
            <person name="Sato A."/>
            <person name="Lyhne E.K."/>
            <person name="Kogle M.E."/>
            <person name="Wiebenga A."/>
            <person name="Kun R.S."/>
            <person name="Lubbers R.J."/>
            <person name="Makela M.R."/>
            <person name="Barry K."/>
            <person name="Chovatia M."/>
            <person name="Clum A."/>
            <person name="Daum C."/>
            <person name="Haridas S."/>
            <person name="He G."/>
            <person name="LaButti K."/>
            <person name="Lipzen A."/>
            <person name="Mondo S."/>
            <person name="Riley R."/>
            <person name="Salamov A."/>
            <person name="Simmons B.A."/>
            <person name="Magnuson J.K."/>
            <person name="Henrissat B."/>
            <person name="Mortensen U.H."/>
            <person name="Larsen T.O."/>
            <person name="Devries R.P."/>
            <person name="Grigoriev I.V."/>
            <person name="Machida M."/>
            <person name="Baker S.E."/>
            <person name="Andersen M.R."/>
        </authorList>
    </citation>
    <scope>NUCLEOTIDE SEQUENCE [LARGE SCALE GENOMIC DNA]</scope>
    <source>
        <strain evidence="10">CBS 121.62</strain>
    </source>
</reference>
<accession>A0A5N6GLN6</accession>
<dbReference type="PANTHER" id="PTHR33577">
    <property type="entry name" value="STERIGMATOCYSTIN BIOSYNTHESIS PEROXIDASE STCC-RELATED"/>
    <property type="match status" value="1"/>
</dbReference>
<dbReference type="Gene3D" id="1.10.489.10">
    <property type="entry name" value="Chloroperoxidase-like"/>
    <property type="match status" value="1"/>
</dbReference>